<comment type="pathway">
    <text evidence="9">Amino-acid biosynthesis; L-histidine biosynthesis; L-histidine from 5-phospho-alpha-D-ribose 1-diphosphate: step 7/9.</text>
</comment>
<dbReference type="NCBIfam" id="TIGR01141">
    <property type="entry name" value="hisC"/>
    <property type="match status" value="1"/>
</dbReference>
<evidence type="ECO:0000313" key="12">
    <source>
        <dbReference type="Proteomes" id="UP000595374"/>
    </source>
</evidence>
<evidence type="ECO:0000256" key="5">
    <source>
        <dbReference type="ARBA" id="ARBA00022605"/>
    </source>
</evidence>
<keyword evidence="6 9" id="KW-0808">Transferase</keyword>
<evidence type="ECO:0000256" key="2">
    <source>
        <dbReference type="ARBA" id="ARBA00007970"/>
    </source>
</evidence>
<dbReference type="SUPFAM" id="SSF53383">
    <property type="entry name" value="PLP-dependent transferases"/>
    <property type="match status" value="1"/>
</dbReference>
<feature type="modified residue" description="N6-(pyridoxal phosphate)lysine" evidence="9">
    <location>
        <position position="232"/>
    </location>
</feature>
<evidence type="ECO:0000256" key="9">
    <source>
        <dbReference type="HAMAP-Rule" id="MF_01023"/>
    </source>
</evidence>
<dbReference type="Pfam" id="PF00155">
    <property type="entry name" value="Aminotran_1_2"/>
    <property type="match status" value="1"/>
</dbReference>
<proteinExistence type="inferred from homology"/>
<dbReference type="InterPro" id="IPR001917">
    <property type="entry name" value="Aminotrans_II_pyridoxalP_BS"/>
</dbReference>
<dbReference type="InterPro" id="IPR005861">
    <property type="entry name" value="HisP_aminotrans"/>
</dbReference>
<comment type="subunit">
    <text evidence="3 9">Homodimer.</text>
</comment>
<comment type="cofactor">
    <cofactor evidence="1 9">
        <name>pyridoxal 5'-phosphate</name>
        <dbReference type="ChEBI" id="CHEBI:597326"/>
    </cofactor>
</comment>
<dbReference type="AlphaFoldDB" id="A0A7T4DJ09"/>
<evidence type="ECO:0000256" key="4">
    <source>
        <dbReference type="ARBA" id="ARBA00022576"/>
    </source>
</evidence>
<protein>
    <recommendedName>
        <fullName evidence="9">Histidinol-phosphate aminotransferase</fullName>
        <ecNumber evidence="9">2.6.1.9</ecNumber>
    </recommendedName>
    <alternativeName>
        <fullName evidence="9">Imidazole acetol-phosphate transaminase</fullName>
    </alternativeName>
</protein>
<dbReference type="InterPro" id="IPR015422">
    <property type="entry name" value="PyrdxlP-dep_Trfase_small"/>
</dbReference>
<sequence>MGNIESLPVRSDLVGREPYGAPHLDVPVQLNVNENAYPIPDVVVEAMRTAVDTHLAGLNRYPDREFTALREHLVDYLTGVNERAGTAVELHPEMIWAANGSNEVLSHIVQAFGGPGRTALGFTPSYSMHPLITTGTGAEWIHAERDDDYGLTAEAVAAEVSRVDPDIVFLCTPNNPTGTSLGLDVIEAAYENCSGIVIVDEAYAEFSRPALPSAMTLLAGRPRLVVSRTMSKAFACAGLRLGYAIAAPELIDTLRLVRLPYHLSDVTQVLACTALEHADLLLGNVDRLIDSRNAISARLAELGFTVHPSDSNFVLFGDIANPAELWQKLLDRGILIRDIGIPHHARVNAGTEAETTAFLAAMNDIVADDPSTLLSAH</sequence>
<dbReference type="Proteomes" id="UP000595374">
    <property type="component" value="Chromosome"/>
</dbReference>
<evidence type="ECO:0000313" key="11">
    <source>
        <dbReference type="EMBL" id="QQB13956.1"/>
    </source>
</evidence>
<dbReference type="CDD" id="cd00609">
    <property type="entry name" value="AAT_like"/>
    <property type="match status" value="1"/>
</dbReference>
<keyword evidence="5 9" id="KW-0028">Amino-acid biosynthesis</keyword>
<keyword evidence="8 9" id="KW-0368">Histidine biosynthesis</keyword>
<accession>A0A7T4DJ09</accession>
<dbReference type="PROSITE" id="PS00599">
    <property type="entry name" value="AA_TRANSFER_CLASS_2"/>
    <property type="match status" value="1"/>
</dbReference>
<dbReference type="GO" id="GO:0030170">
    <property type="term" value="F:pyridoxal phosphate binding"/>
    <property type="evidence" value="ECO:0007669"/>
    <property type="project" value="InterPro"/>
</dbReference>
<gene>
    <name evidence="9" type="primary">hisC</name>
    <name evidence="11" type="ORF">I6H47_14415</name>
</gene>
<feature type="domain" description="Aminotransferase class I/classII large" evidence="10">
    <location>
        <begin position="28"/>
        <end position="360"/>
    </location>
</feature>
<dbReference type="Gene3D" id="3.40.640.10">
    <property type="entry name" value="Type I PLP-dependent aspartate aminotransferase-like (Major domain)"/>
    <property type="match status" value="1"/>
</dbReference>
<dbReference type="EC" id="2.6.1.9" evidence="9"/>
<keyword evidence="7 9" id="KW-0663">Pyridoxal phosphate</keyword>
<dbReference type="Gene3D" id="3.90.1150.10">
    <property type="entry name" value="Aspartate Aminotransferase, domain 1"/>
    <property type="match status" value="1"/>
</dbReference>
<evidence type="ECO:0000259" key="10">
    <source>
        <dbReference type="Pfam" id="PF00155"/>
    </source>
</evidence>
<keyword evidence="4 9" id="KW-0032">Aminotransferase</keyword>
<evidence type="ECO:0000256" key="1">
    <source>
        <dbReference type="ARBA" id="ARBA00001933"/>
    </source>
</evidence>
<dbReference type="RefSeq" id="WP_198499101.1">
    <property type="nucleotide sequence ID" value="NZ_CP065989.1"/>
</dbReference>
<dbReference type="GO" id="GO:0004400">
    <property type="term" value="F:histidinol-phosphate transaminase activity"/>
    <property type="evidence" value="ECO:0007669"/>
    <property type="project" value="UniProtKB-UniRule"/>
</dbReference>
<dbReference type="HAMAP" id="MF_01023">
    <property type="entry name" value="HisC_aminotrans_2"/>
    <property type="match status" value="1"/>
</dbReference>
<dbReference type="EMBL" id="CP065989">
    <property type="protein sequence ID" value="QQB13956.1"/>
    <property type="molecule type" value="Genomic_DNA"/>
</dbReference>
<dbReference type="PANTHER" id="PTHR42885:SF2">
    <property type="entry name" value="HISTIDINOL-PHOSPHATE AMINOTRANSFERASE"/>
    <property type="match status" value="1"/>
</dbReference>
<dbReference type="InterPro" id="IPR015424">
    <property type="entry name" value="PyrdxlP-dep_Trfase"/>
</dbReference>
<evidence type="ECO:0000256" key="6">
    <source>
        <dbReference type="ARBA" id="ARBA00022679"/>
    </source>
</evidence>
<comment type="similarity">
    <text evidence="2 9">Belongs to the class-II pyridoxal-phosphate-dependent aminotransferase family. Histidinol-phosphate aminotransferase subfamily.</text>
</comment>
<evidence type="ECO:0000256" key="7">
    <source>
        <dbReference type="ARBA" id="ARBA00022898"/>
    </source>
</evidence>
<evidence type="ECO:0000256" key="8">
    <source>
        <dbReference type="ARBA" id="ARBA00023102"/>
    </source>
</evidence>
<name>A0A7T4DJ09_9MICO</name>
<reference evidence="11 12" key="1">
    <citation type="submission" date="2020-12" db="EMBL/GenBank/DDBJ databases">
        <title>FDA dAtabase for Regulatory Grade micrObial Sequences (FDA-ARGOS): Supporting development and validation of Infectious Disease Dx tests.</title>
        <authorList>
            <person name="Sproer C."/>
            <person name="Gronow S."/>
            <person name="Severitt S."/>
            <person name="Schroder I."/>
            <person name="Tallon L."/>
            <person name="Sadzewicz L."/>
            <person name="Zhao X."/>
            <person name="Boylan J."/>
            <person name="Ott S."/>
            <person name="Bowen H."/>
            <person name="Vavikolanu K."/>
            <person name="Mehta A."/>
            <person name="Aluvathingal J."/>
            <person name="Nadendla S."/>
            <person name="Lowell S."/>
            <person name="Myers T."/>
            <person name="Yan Y."/>
            <person name="Sichtig H."/>
        </authorList>
    </citation>
    <scope>NUCLEOTIDE SEQUENCE [LARGE SCALE GENOMIC DNA]</scope>
    <source>
        <strain evidence="11 12">FDAARGOS_990</strain>
    </source>
</reference>
<dbReference type="InterPro" id="IPR015421">
    <property type="entry name" value="PyrdxlP-dep_Trfase_major"/>
</dbReference>
<dbReference type="GO" id="GO:0000105">
    <property type="term" value="P:L-histidine biosynthetic process"/>
    <property type="evidence" value="ECO:0007669"/>
    <property type="project" value="UniProtKB-UniRule"/>
</dbReference>
<organism evidence="11 12">
    <name type="scientific">Brevibacterium casei</name>
    <dbReference type="NCBI Taxonomy" id="33889"/>
    <lineage>
        <taxon>Bacteria</taxon>
        <taxon>Bacillati</taxon>
        <taxon>Actinomycetota</taxon>
        <taxon>Actinomycetes</taxon>
        <taxon>Micrococcales</taxon>
        <taxon>Brevibacteriaceae</taxon>
        <taxon>Brevibacterium</taxon>
    </lineage>
</organism>
<dbReference type="UniPathway" id="UPA00031">
    <property type="reaction ID" value="UER00012"/>
</dbReference>
<comment type="catalytic activity">
    <reaction evidence="9">
        <text>L-histidinol phosphate + 2-oxoglutarate = 3-(imidazol-4-yl)-2-oxopropyl phosphate + L-glutamate</text>
        <dbReference type="Rhea" id="RHEA:23744"/>
        <dbReference type="ChEBI" id="CHEBI:16810"/>
        <dbReference type="ChEBI" id="CHEBI:29985"/>
        <dbReference type="ChEBI" id="CHEBI:57766"/>
        <dbReference type="ChEBI" id="CHEBI:57980"/>
        <dbReference type="EC" id="2.6.1.9"/>
    </reaction>
</comment>
<dbReference type="NCBIfam" id="NF002877">
    <property type="entry name" value="PRK03317.1"/>
    <property type="match status" value="1"/>
</dbReference>
<dbReference type="InterPro" id="IPR004839">
    <property type="entry name" value="Aminotransferase_I/II_large"/>
</dbReference>
<evidence type="ECO:0000256" key="3">
    <source>
        <dbReference type="ARBA" id="ARBA00011738"/>
    </source>
</evidence>
<dbReference type="PANTHER" id="PTHR42885">
    <property type="entry name" value="HISTIDINOL-PHOSPHATE AMINOTRANSFERASE-RELATED"/>
    <property type="match status" value="1"/>
</dbReference>